<evidence type="ECO:0000313" key="2">
    <source>
        <dbReference type="Proteomes" id="UP000184063"/>
    </source>
</evidence>
<sequence length="73" mass="8737">MKVCLREPFHNFVARRAFMARRRKMALRYMYPEIQLRIEGLTATVPLTQHTFANDCLLAKHENKVYQQAKRTK</sequence>
<accession>A0A1M3SZN1</accession>
<organism evidence="1 2">
    <name type="scientific">Aspergillus luchuensis (strain CBS 106.47)</name>
    <dbReference type="NCBI Taxonomy" id="1137211"/>
    <lineage>
        <taxon>Eukaryota</taxon>
        <taxon>Fungi</taxon>
        <taxon>Dikarya</taxon>
        <taxon>Ascomycota</taxon>
        <taxon>Pezizomycotina</taxon>
        <taxon>Eurotiomycetes</taxon>
        <taxon>Eurotiomycetidae</taxon>
        <taxon>Eurotiales</taxon>
        <taxon>Aspergillaceae</taxon>
        <taxon>Aspergillus</taxon>
        <taxon>Aspergillus subgen. Circumdati</taxon>
    </lineage>
</organism>
<protein>
    <submittedName>
        <fullName evidence="1">Uncharacterized protein</fullName>
    </submittedName>
</protein>
<dbReference type="VEuPathDB" id="FungiDB:ASPFODRAFT_54273"/>
<dbReference type="Proteomes" id="UP000184063">
    <property type="component" value="Unassembled WGS sequence"/>
</dbReference>
<evidence type="ECO:0000313" key="1">
    <source>
        <dbReference type="EMBL" id="OJZ79938.1"/>
    </source>
</evidence>
<name>A0A1M3SZN1_ASPLC</name>
<dbReference type="AlphaFoldDB" id="A0A1M3SZN1"/>
<gene>
    <name evidence="1" type="ORF">ASPFODRAFT_54273</name>
</gene>
<proteinExistence type="predicted"/>
<dbReference type="EMBL" id="KV878265">
    <property type="protein sequence ID" value="OJZ79938.1"/>
    <property type="molecule type" value="Genomic_DNA"/>
</dbReference>
<feature type="non-terminal residue" evidence="1">
    <location>
        <position position="73"/>
    </location>
</feature>
<reference evidence="2" key="1">
    <citation type="journal article" date="2017" name="Genome Biol.">
        <title>Comparative genomics reveals high biological diversity and specific adaptations in the industrially and medically important fungal genus Aspergillus.</title>
        <authorList>
            <person name="de Vries R.P."/>
            <person name="Riley R."/>
            <person name="Wiebenga A."/>
            <person name="Aguilar-Osorio G."/>
            <person name="Amillis S."/>
            <person name="Uchima C.A."/>
            <person name="Anderluh G."/>
            <person name="Asadollahi M."/>
            <person name="Askin M."/>
            <person name="Barry K."/>
            <person name="Battaglia E."/>
            <person name="Bayram O."/>
            <person name="Benocci T."/>
            <person name="Braus-Stromeyer S.A."/>
            <person name="Caldana C."/>
            <person name="Canovas D."/>
            <person name="Cerqueira G.C."/>
            <person name="Chen F."/>
            <person name="Chen W."/>
            <person name="Choi C."/>
            <person name="Clum A."/>
            <person name="Dos Santos R.A."/>
            <person name="Damasio A.R."/>
            <person name="Diallinas G."/>
            <person name="Emri T."/>
            <person name="Fekete E."/>
            <person name="Flipphi M."/>
            <person name="Freyberg S."/>
            <person name="Gallo A."/>
            <person name="Gournas C."/>
            <person name="Habgood R."/>
            <person name="Hainaut M."/>
            <person name="Harispe M.L."/>
            <person name="Henrissat B."/>
            <person name="Hilden K.S."/>
            <person name="Hope R."/>
            <person name="Hossain A."/>
            <person name="Karabika E."/>
            <person name="Karaffa L."/>
            <person name="Karanyi Z."/>
            <person name="Krasevec N."/>
            <person name="Kuo A."/>
            <person name="Kusch H."/>
            <person name="LaButti K."/>
            <person name="Lagendijk E.L."/>
            <person name="Lapidus A."/>
            <person name="Levasseur A."/>
            <person name="Lindquist E."/>
            <person name="Lipzen A."/>
            <person name="Logrieco A.F."/>
            <person name="MacCabe A."/>
            <person name="Maekelae M.R."/>
            <person name="Malavazi I."/>
            <person name="Melin P."/>
            <person name="Meyer V."/>
            <person name="Mielnichuk N."/>
            <person name="Miskei M."/>
            <person name="Molnar A.P."/>
            <person name="Mule G."/>
            <person name="Ngan C.Y."/>
            <person name="Orejas M."/>
            <person name="Orosz E."/>
            <person name="Ouedraogo J.P."/>
            <person name="Overkamp K.M."/>
            <person name="Park H.-S."/>
            <person name="Perrone G."/>
            <person name="Piumi F."/>
            <person name="Punt P.J."/>
            <person name="Ram A.F."/>
            <person name="Ramon A."/>
            <person name="Rauscher S."/>
            <person name="Record E."/>
            <person name="Riano-Pachon D.M."/>
            <person name="Robert V."/>
            <person name="Roehrig J."/>
            <person name="Ruller R."/>
            <person name="Salamov A."/>
            <person name="Salih N.S."/>
            <person name="Samson R.A."/>
            <person name="Sandor E."/>
            <person name="Sanguinetti M."/>
            <person name="Schuetze T."/>
            <person name="Sepcic K."/>
            <person name="Shelest E."/>
            <person name="Sherlock G."/>
            <person name="Sophianopoulou V."/>
            <person name="Squina F.M."/>
            <person name="Sun H."/>
            <person name="Susca A."/>
            <person name="Todd R.B."/>
            <person name="Tsang A."/>
            <person name="Unkles S.E."/>
            <person name="van de Wiele N."/>
            <person name="van Rossen-Uffink D."/>
            <person name="Oliveira J.V."/>
            <person name="Vesth T.C."/>
            <person name="Visser J."/>
            <person name="Yu J.-H."/>
            <person name="Zhou M."/>
            <person name="Andersen M.R."/>
            <person name="Archer D.B."/>
            <person name="Baker S.E."/>
            <person name="Benoit I."/>
            <person name="Brakhage A.A."/>
            <person name="Braus G.H."/>
            <person name="Fischer R."/>
            <person name="Frisvad J.C."/>
            <person name="Goldman G.H."/>
            <person name="Houbraken J."/>
            <person name="Oakley B."/>
            <person name="Pocsi I."/>
            <person name="Scazzocchio C."/>
            <person name="Seiboth B."/>
            <person name="vanKuyk P.A."/>
            <person name="Wortman J."/>
            <person name="Dyer P.S."/>
            <person name="Grigoriev I.V."/>
        </authorList>
    </citation>
    <scope>NUCLEOTIDE SEQUENCE [LARGE SCALE GENOMIC DNA]</scope>
    <source>
        <strain evidence="2">CBS 106.47</strain>
    </source>
</reference>